<evidence type="ECO:0000256" key="6">
    <source>
        <dbReference type="ARBA" id="ARBA00039155"/>
    </source>
</evidence>
<evidence type="ECO:0000256" key="4">
    <source>
        <dbReference type="ARBA" id="ARBA00023157"/>
    </source>
</evidence>
<dbReference type="InterPro" id="IPR019819">
    <property type="entry name" value="Carboxylesterase_B_CS"/>
</dbReference>
<proteinExistence type="inferred from homology"/>
<keyword evidence="2" id="KW-0719">Serine esterase</keyword>
<dbReference type="InterPro" id="IPR019826">
    <property type="entry name" value="Carboxylesterase_B_AS"/>
</dbReference>
<dbReference type="GO" id="GO:0106435">
    <property type="term" value="F:carboxylesterase activity"/>
    <property type="evidence" value="ECO:0007669"/>
    <property type="project" value="UniProtKB-EC"/>
</dbReference>
<sequence>MIPCVRGPNIFKHFAPVEYSKLDRTEFPPAKVSKADELPMRSRRTANEQASFRTVAVAKARGFARSLRVAQCELLDASHLNACVTALTDQRRNRRVGDRRGAGGGSDGGGPAANKIIDPASCPVQCRINPSGRNTPVKTYRIVIKVKREMARQTHQTVVSVLFFVMHCVISCTSSGYFSGRPLTAQALPPDSSCDREDGLRVCINDGCLGGTYRKGMAGEDFEAFLGIPFAKAPVGELRFADPVRNEPYTDQLYNASFERSMCLQRNDLLPNPPVTGSEDCLYLNVYRPKGCTDSASSNLPVIVYIHGGGFFSGTGSPLVVGPEYIMDTKRAILVAIQYRLGVLGFLSTGDSAAPGNAGLKDQTLALQWVKQNIAKFGGNDQLITIVGQSAGATSVHMHLISPLSRGLFHRAIMMSGNSLVPWNIPTKDPLALARDTALVVDIMGAENLSSKSLIAALREIPGEKLVDSTHKLKLWSVDPLTLFRPVVESKNSPNAFLTEEPKESWLKGNYQQIPYMAGYVPNEGAVRALAIFKNPELFNELQSNFSTILPILLERPPSKALIEEIRSRFLNDTSDAEPIRPENLQAFVNLYSEAAFIYPVQLGVKQYITAADTDMAPASIYKLSYKGRYSYSVVYAGGDTGDYGVVHCDDLNYLFRQPAIFPDFPPGSPELKMVDTFVNFFIDFAITGRAKQLAPYRECKNENQVYQSLDCDVQEFARVGDEVQVNVISARNEEMFAFWKNFY</sequence>
<feature type="compositionally biased region" description="Gly residues" evidence="7">
    <location>
        <begin position="102"/>
        <end position="111"/>
    </location>
</feature>
<dbReference type="SUPFAM" id="SSF53474">
    <property type="entry name" value="alpha/beta-Hydrolases"/>
    <property type="match status" value="1"/>
</dbReference>
<dbReference type="PROSITE" id="PS00122">
    <property type="entry name" value="CARBOXYLESTERASE_B_1"/>
    <property type="match status" value="1"/>
</dbReference>
<organism evidence="9 10">
    <name type="scientific">Anopheles maculatus</name>
    <dbReference type="NCBI Taxonomy" id="74869"/>
    <lineage>
        <taxon>Eukaryota</taxon>
        <taxon>Metazoa</taxon>
        <taxon>Ecdysozoa</taxon>
        <taxon>Arthropoda</taxon>
        <taxon>Hexapoda</taxon>
        <taxon>Insecta</taxon>
        <taxon>Pterygota</taxon>
        <taxon>Neoptera</taxon>
        <taxon>Endopterygota</taxon>
        <taxon>Diptera</taxon>
        <taxon>Nematocera</taxon>
        <taxon>Culicoidea</taxon>
        <taxon>Culicidae</taxon>
        <taxon>Anophelinae</taxon>
        <taxon>Anopheles</taxon>
        <taxon>Anopheles maculatus group</taxon>
    </lineage>
</organism>
<evidence type="ECO:0000256" key="5">
    <source>
        <dbReference type="ARBA" id="ARBA00023180"/>
    </source>
</evidence>
<evidence type="ECO:0000259" key="8">
    <source>
        <dbReference type="Pfam" id="PF00135"/>
    </source>
</evidence>
<dbReference type="VEuPathDB" id="VectorBase:AMAM002516"/>
<evidence type="ECO:0000313" key="10">
    <source>
        <dbReference type="Proteomes" id="UP000075901"/>
    </source>
</evidence>
<reference evidence="9" key="2">
    <citation type="submission" date="2020-05" db="UniProtKB">
        <authorList>
            <consortium name="EnsemblMetazoa"/>
        </authorList>
    </citation>
    <scope>IDENTIFICATION</scope>
    <source>
        <strain evidence="9">maculatus3</strain>
    </source>
</reference>
<dbReference type="PANTHER" id="PTHR43142">
    <property type="entry name" value="CARBOXYLIC ESTER HYDROLASE"/>
    <property type="match status" value="1"/>
</dbReference>
<keyword evidence="10" id="KW-1185">Reference proteome</keyword>
<dbReference type="PANTHER" id="PTHR43142:SF1">
    <property type="entry name" value="CARBOXYLIC ESTER HYDROLASE"/>
    <property type="match status" value="1"/>
</dbReference>
<protein>
    <recommendedName>
        <fullName evidence="6">carboxylesterase</fullName>
        <ecNumber evidence="6">3.1.1.1</ecNumber>
    </recommendedName>
</protein>
<dbReference type="EC" id="3.1.1.1" evidence="6"/>
<accession>A0A182S9S9</accession>
<dbReference type="Gene3D" id="3.40.50.1820">
    <property type="entry name" value="alpha/beta hydrolase"/>
    <property type="match status" value="1"/>
</dbReference>
<keyword evidence="5" id="KW-0325">Glycoprotein</keyword>
<feature type="region of interest" description="Disordered" evidence="7">
    <location>
        <begin position="94"/>
        <end position="114"/>
    </location>
</feature>
<keyword evidence="4" id="KW-1015">Disulfide bond</keyword>
<evidence type="ECO:0000256" key="2">
    <source>
        <dbReference type="ARBA" id="ARBA00022487"/>
    </source>
</evidence>
<feature type="domain" description="Carboxylesterase type B" evidence="8">
    <location>
        <begin position="202"/>
        <end position="715"/>
    </location>
</feature>
<name>A0A182S9S9_9DIPT</name>
<dbReference type="InterPro" id="IPR029058">
    <property type="entry name" value="AB_hydrolase_fold"/>
</dbReference>
<evidence type="ECO:0000256" key="1">
    <source>
        <dbReference type="ARBA" id="ARBA00005964"/>
    </source>
</evidence>
<evidence type="ECO:0000256" key="7">
    <source>
        <dbReference type="SAM" id="MobiDB-lite"/>
    </source>
</evidence>
<reference evidence="10" key="1">
    <citation type="submission" date="2013-09" db="EMBL/GenBank/DDBJ databases">
        <title>The Genome Sequence of Anopheles maculatus species B.</title>
        <authorList>
            <consortium name="The Broad Institute Genomics Platform"/>
            <person name="Neafsey D.E."/>
            <person name="Besansky N."/>
            <person name="Howell P."/>
            <person name="Walton C."/>
            <person name="Young S.K."/>
            <person name="Zeng Q."/>
            <person name="Gargeya S."/>
            <person name="Fitzgerald M."/>
            <person name="Haas B."/>
            <person name="Abouelleil A."/>
            <person name="Allen A.W."/>
            <person name="Alvarado L."/>
            <person name="Arachchi H.M."/>
            <person name="Berlin A.M."/>
            <person name="Chapman S.B."/>
            <person name="Gainer-Dewar J."/>
            <person name="Goldberg J."/>
            <person name="Griggs A."/>
            <person name="Gujja S."/>
            <person name="Hansen M."/>
            <person name="Howarth C."/>
            <person name="Imamovic A."/>
            <person name="Ireland A."/>
            <person name="Larimer J."/>
            <person name="McCowan C."/>
            <person name="Murphy C."/>
            <person name="Pearson M."/>
            <person name="Poon T.W."/>
            <person name="Priest M."/>
            <person name="Roberts A."/>
            <person name="Saif S."/>
            <person name="Shea T."/>
            <person name="Sisk P."/>
            <person name="Sykes S."/>
            <person name="Wortman J."/>
            <person name="Nusbaum C."/>
            <person name="Birren B."/>
        </authorList>
    </citation>
    <scope>NUCLEOTIDE SEQUENCE [LARGE SCALE GENOMIC DNA]</scope>
    <source>
        <strain evidence="10">maculatus3</strain>
    </source>
</reference>
<comment type="similarity">
    <text evidence="1">Belongs to the type-B carboxylesterase/lipase family.</text>
</comment>
<dbReference type="Pfam" id="PF00135">
    <property type="entry name" value="COesterase"/>
    <property type="match status" value="1"/>
</dbReference>
<dbReference type="AlphaFoldDB" id="A0A182S9S9"/>
<evidence type="ECO:0000313" key="9">
    <source>
        <dbReference type="EnsemblMetazoa" id="AMAM002516-PA"/>
    </source>
</evidence>
<dbReference type="EnsemblMetazoa" id="AMAM002516-RA">
    <property type="protein sequence ID" value="AMAM002516-PA"/>
    <property type="gene ID" value="AMAM002516"/>
</dbReference>
<dbReference type="InterPro" id="IPR002018">
    <property type="entry name" value="CarbesteraseB"/>
</dbReference>
<evidence type="ECO:0000256" key="3">
    <source>
        <dbReference type="ARBA" id="ARBA00022801"/>
    </source>
</evidence>
<dbReference type="PROSITE" id="PS00941">
    <property type="entry name" value="CARBOXYLESTERASE_B_2"/>
    <property type="match status" value="1"/>
</dbReference>
<keyword evidence="3" id="KW-0378">Hydrolase</keyword>
<dbReference type="FunFam" id="3.40.50.1820:FF:000155">
    <property type="entry name" value="Carboxylic ester hydrolase"/>
    <property type="match status" value="1"/>
</dbReference>
<dbReference type="Proteomes" id="UP000075901">
    <property type="component" value="Unassembled WGS sequence"/>
</dbReference>